<protein>
    <submittedName>
        <fullName evidence="3">HNH endonuclease</fullName>
    </submittedName>
</protein>
<keyword evidence="3" id="KW-0255">Endonuclease</keyword>
<sequence length="527" mass="55865">MVIVRCALGEGGWGLVTTARTLFAVPEGLGALDMAAVSEAARAATVAQNRAGAARLEAAYVLVAQFTRAAQTEDEQGPAGSGRPGYARLAPAARARDHLVAACQLTCWHAERLVTAGVQIHTRLSRLGSVVARGVMPEQMAVDIACRLAEVPDAIVADVEDELLARFTGDLEGGDRPSRSAVDAAIDEAVERCDPAGAQEAAEAAAQTRRVRFRGGRDGMATMWAKLTAADAELLRRRIETDAAVAAADGLDRPIDQLRADALAALAVYPPDTTAADTATGAAATDTADAAAAAAEECGIELGQVRAGADLPRPSLGNAARAGVPIRISVIASAVRGLPNRVEFVHGTYSSFEWLCTELLEGDEASVRFELIDPAPGALDNPEHALRYLITPAMAERIRLRDGTCRHPGCSVPAKDCDVDHVIAFNKGDPELGGPTLEWNLVCLCRKHHREKTFGTNTYRTGPLGELIICTDTGHEHRTRPKGPLARARDAIREREWAAFADRIIADDGTLINPPGHPRHGPHTHTA</sequence>
<dbReference type="RefSeq" id="WP_259824873.1">
    <property type="nucleotide sequence ID" value="NZ_JALXRO010000025.1"/>
</dbReference>
<evidence type="ECO:0000313" key="3">
    <source>
        <dbReference type="EMBL" id="MCT2118300.1"/>
    </source>
</evidence>
<feature type="domain" description="HNH nuclease" evidence="2">
    <location>
        <begin position="393"/>
        <end position="450"/>
    </location>
</feature>
<dbReference type="Pfam" id="PF02720">
    <property type="entry name" value="DUF222"/>
    <property type="match status" value="1"/>
</dbReference>
<dbReference type="InterPro" id="IPR003615">
    <property type="entry name" value="HNH_nuc"/>
</dbReference>
<evidence type="ECO:0000313" key="4">
    <source>
        <dbReference type="Proteomes" id="UP001206890"/>
    </source>
</evidence>
<comment type="caution">
    <text evidence="3">The sequence shown here is derived from an EMBL/GenBank/DDBJ whole genome shotgun (WGS) entry which is preliminary data.</text>
</comment>
<feature type="region of interest" description="Disordered" evidence="1">
    <location>
        <begin position="508"/>
        <end position="527"/>
    </location>
</feature>
<dbReference type="Gene3D" id="1.10.30.50">
    <property type="match status" value="1"/>
</dbReference>
<evidence type="ECO:0000259" key="2">
    <source>
        <dbReference type="SMART" id="SM00507"/>
    </source>
</evidence>
<dbReference type="SMART" id="SM00507">
    <property type="entry name" value="HNHc"/>
    <property type="match status" value="1"/>
</dbReference>
<dbReference type="Proteomes" id="UP001206890">
    <property type="component" value="Unassembled WGS sequence"/>
</dbReference>
<proteinExistence type="predicted"/>
<keyword evidence="3" id="KW-0378">Hydrolase</keyword>
<dbReference type="InterPro" id="IPR003870">
    <property type="entry name" value="DUF222"/>
</dbReference>
<reference evidence="3" key="1">
    <citation type="submission" date="2022-04" db="EMBL/GenBank/DDBJ databases">
        <title>Human microbiome associated bacterial genomes.</title>
        <authorList>
            <person name="Sandstrom S."/>
            <person name="Salamzade R."/>
            <person name="Kalan L.R."/>
        </authorList>
    </citation>
    <scope>NUCLEOTIDE SEQUENCE</scope>
    <source>
        <strain evidence="3">P3-SID1762</strain>
    </source>
</reference>
<feature type="compositionally biased region" description="Basic residues" evidence="1">
    <location>
        <begin position="517"/>
        <end position="527"/>
    </location>
</feature>
<name>A0AAW5Q9J1_9ACTN</name>
<keyword evidence="3" id="KW-0540">Nuclease</keyword>
<dbReference type="CDD" id="cd00085">
    <property type="entry name" value="HNHc"/>
    <property type="match status" value="1"/>
</dbReference>
<evidence type="ECO:0000256" key="1">
    <source>
        <dbReference type="SAM" id="MobiDB-lite"/>
    </source>
</evidence>
<dbReference type="GO" id="GO:0004519">
    <property type="term" value="F:endonuclease activity"/>
    <property type="evidence" value="ECO:0007669"/>
    <property type="project" value="UniProtKB-KW"/>
</dbReference>
<dbReference type="AlphaFoldDB" id="A0AAW5Q9J1"/>
<accession>A0AAW5Q9J1</accession>
<organism evidence="3 4">
    <name type="scientific">Dietzia cinnamea</name>
    <dbReference type="NCBI Taxonomy" id="321318"/>
    <lineage>
        <taxon>Bacteria</taxon>
        <taxon>Bacillati</taxon>
        <taxon>Actinomycetota</taxon>
        <taxon>Actinomycetes</taxon>
        <taxon>Mycobacteriales</taxon>
        <taxon>Dietziaceae</taxon>
        <taxon>Dietzia</taxon>
    </lineage>
</organism>
<gene>
    <name evidence="3" type="ORF">M3D93_11140</name>
</gene>
<dbReference type="EMBL" id="JALXTC010000052">
    <property type="protein sequence ID" value="MCT2118300.1"/>
    <property type="molecule type" value="Genomic_DNA"/>
</dbReference>